<evidence type="ECO:0000313" key="2">
    <source>
        <dbReference type="EMBL" id="PHQ14328.1"/>
    </source>
</evidence>
<accession>A0A2G1UIK3</accession>
<dbReference type="Proteomes" id="UP000231409">
    <property type="component" value="Unassembled WGS sequence"/>
</dbReference>
<sequence length="78" mass="8416">MITNMKACGYALITALVNGSLALALMLLVEFAVSGTLSVTEPYLYAGLLVGLVVFVGQFLRQRHICRTADRLQQDQAG</sequence>
<keyword evidence="1" id="KW-0472">Membrane</keyword>
<dbReference type="AlphaFoldDB" id="A0A2G1UIK3"/>
<feature type="transmembrane region" description="Helical" evidence="1">
    <location>
        <begin position="7"/>
        <end position="31"/>
    </location>
</feature>
<keyword evidence="3" id="KW-1185">Reference proteome</keyword>
<dbReference type="EMBL" id="NTFH01000010">
    <property type="protein sequence ID" value="PHQ14328.1"/>
    <property type="molecule type" value="Genomic_DNA"/>
</dbReference>
<name>A0A2G1UIK3_9GAMM</name>
<gene>
    <name evidence="2" type="ORF">CLH61_13485</name>
</gene>
<dbReference type="RefSeq" id="WP_099615281.1">
    <property type="nucleotide sequence ID" value="NZ_KZ319373.1"/>
</dbReference>
<proteinExistence type="predicted"/>
<keyword evidence="1" id="KW-1133">Transmembrane helix</keyword>
<organism evidence="2 3">
    <name type="scientific">Marinobacter profundi</name>
    <dbReference type="NCBI Taxonomy" id="2666256"/>
    <lineage>
        <taxon>Bacteria</taxon>
        <taxon>Pseudomonadati</taxon>
        <taxon>Pseudomonadota</taxon>
        <taxon>Gammaproteobacteria</taxon>
        <taxon>Pseudomonadales</taxon>
        <taxon>Marinobacteraceae</taxon>
        <taxon>Marinobacter</taxon>
    </lineage>
</organism>
<evidence type="ECO:0000313" key="3">
    <source>
        <dbReference type="Proteomes" id="UP000231409"/>
    </source>
</evidence>
<evidence type="ECO:0000256" key="1">
    <source>
        <dbReference type="SAM" id="Phobius"/>
    </source>
</evidence>
<feature type="transmembrane region" description="Helical" evidence="1">
    <location>
        <begin position="43"/>
        <end position="60"/>
    </location>
</feature>
<protein>
    <submittedName>
        <fullName evidence="2">Uncharacterized protein</fullName>
    </submittedName>
</protein>
<reference evidence="2 3" key="1">
    <citation type="submission" date="2017-09" db="EMBL/GenBank/DDBJ databases">
        <title>The draft genome sequences of Marinobacter sp. PWS21.</title>
        <authorList>
            <person name="Cao J."/>
        </authorList>
    </citation>
    <scope>NUCLEOTIDE SEQUENCE [LARGE SCALE GENOMIC DNA]</scope>
    <source>
        <strain evidence="2 3">PWS21</strain>
    </source>
</reference>
<comment type="caution">
    <text evidence="2">The sequence shown here is derived from an EMBL/GenBank/DDBJ whole genome shotgun (WGS) entry which is preliminary data.</text>
</comment>
<keyword evidence="1" id="KW-0812">Transmembrane</keyword>